<dbReference type="EMBL" id="JBBWRZ010000006">
    <property type="protein sequence ID" value="KAK8233461.1"/>
    <property type="molecule type" value="Genomic_DNA"/>
</dbReference>
<keyword evidence="8" id="KW-0961">Cell wall biogenesis/degradation</keyword>
<comment type="similarity">
    <text evidence="2">Belongs to the pectinesterase family.</text>
</comment>
<keyword evidence="4 8" id="KW-0378">Hydrolase</keyword>
<comment type="caution">
    <text evidence="10">The sequence shown here is derived from an EMBL/GenBank/DDBJ whole genome shotgun (WGS) entry which is preliminary data.</text>
</comment>
<evidence type="ECO:0000256" key="6">
    <source>
        <dbReference type="ARBA" id="ARBA00047928"/>
    </source>
</evidence>
<organism evidence="10 11">
    <name type="scientific">Phyllosticta capitalensis</name>
    <dbReference type="NCBI Taxonomy" id="121624"/>
    <lineage>
        <taxon>Eukaryota</taxon>
        <taxon>Fungi</taxon>
        <taxon>Dikarya</taxon>
        <taxon>Ascomycota</taxon>
        <taxon>Pezizomycotina</taxon>
        <taxon>Dothideomycetes</taxon>
        <taxon>Dothideomycetes incertae sedis</taxon>
        <taxon>Botryosphaeriales</taxon>
        <taxon>Phyllostictaceae</taxon>
        <taxon>Phyllosticta</taxon>
    </lineage>
</organism>
<dbReference type="InterPro" id="IPR012334">
    <property type="entry name" value="Pectin_lyas_fold"/>
</dbReference>
<feature type="chain" id="PRO_5045003144" description="Pectinesterase" evidence="8">
    <location>
        <begin position="18"/>
        <end position="327"/>
    </location>
</feature>
<dbReference type="Pfam" id="PF01095">
    <property type="entry name" value="Pectinesterase"/>
    <property type="match status" value="1"/>
</dbReference>
<feature type="domain" description="Pectinesterase catalytic" evidence="9">
    <location>
        <begin position="30"/>
        <end position="301"/>
    </location>
</feature>
<dbReference type="PANTHER" id="PTHR31321">
    <property type="entry name" value="ACYL-COA THIOESTER HYDROLASE YBHC-RELATED"/>
    <property type="match status" value="1"/>
</dbReference>
<evidence type="ECO:0000256" key="8">
    <source>
        <dbReference type="RuleBase" id="RU000589"/>
    </source>
</evidence>
<evidence type="ECO:0000256" key="2">
    <source>
        <dbReference type="ARBA" id="ARBA00008891"/>
    </source>
</evidence>
<comment type="function">
    <text evidence="8">Involved in maceration and soft-rotting of plant tissue.</text>
</comment>
<dbReference type="Proteomes" id="UP001492380">
    <property type="component" value="Unassembled WGS sequence"/>
</dbReference>
<keyword evidence="8" id="KW-0964">Secreted</keyword>
<name>A0ABR1YLT2_9PEZI</name>
<gene>
    <name evidence="10" type="ORF">HDK90DRAFT_268091</name>
</gene>
<comment type="catalytic activity">
    <reaction evidence="6 8">
        <text>[(1-&gt;4)-alpha-D-galacturonosyl methyl ester](n) + n H2O = [(1-&gt;4)-alpha-D-galacturonosyl](n) + n methanol + n H(+)</text>
        <dbReference type="Rhea" id="RHEA:22380"/>
        <dbReference type="Rhea" id="RHEA-COMP:14570"/>
        <dbReference type="Rhea" id="RHEA-COMP:14573"/>
        <dbReference type="ChEBI" id="CHEBI:15377"/>
        <dbReference type="ChEBI" id="CHEBI:15378"/>
        <dbReference type="ChEBI" id="CHEBI:17790"/>
        <dbReference type="ChEBI" id="CHEBI:140522"/>
        <dbReference type="ChEBI" id="CHEBI:140523"/>
        <dbReference type="EC" id="3.1.1.11"/>
    </reaction>
</comment>
<evidence type="ECO:0000313" key="11">
    <source>
        <dbReference type="Proteomes" id="UP001492380"/>
    </source>
</evidence>
<comment type="pathway">
    <text evidence="1 8">Glycan metabolism; pectin degradation; 2-dehydro-3-deoxy-D-gluconate from pectin: step 1/5.</text>
</comment>
<evidence type="ECO:0000256" key="3">
    <source>
        <dbReference type="ARBA" id="ARBA00013229"/>
    </source>
</evidence>
<dbReference type="InterPro" id="IPR000070">
    <property type="entry name" value="Pectinesterase_cat"/>
</dbReference>
<evidence type="ECO:0000313" key="10">
    <source>
        <dbReference type="EMBL" id="KAK8233461.1"/>
    </source>
</evidence>
<keyword evidence="5 8" id="KW-0063">Aspartyl esterase</keyword>
<reference evidence="10 11" key="1">
    <citation type="submission" date="2024-04" db="EMBL/GenBank/DDBJ databases">
        <title>Phyllosticta paracitricarpa is synonymous to the EU quarantine fungus P. citricarpa based on phylogenomic analyses.</title>
        <authorList>
            <consortium name="Lawrence Berkeley National Laboratory"/>
            <person name="Van Ingen-Buijs V.A."/>
            <person name="Van Westerhoven A.C."/>
            <person name="Haridas S."/>
            <person name="Skiadas P."/>
            <person name="Martin F."/>
            <person name="Groenewald J.Z."/>
            <person name="Crous P.W."/>
            <person name="Seidl M.F."/>
        </authorList>
    </citation>
    <scope>NUCLEOTIDE SEQUENCE [LARGE SCALE GENOMIC DNA]</scope>
    <source>
        <strain evidence="10 11">CBS 123374</strain>
    </source>
</reference>
<dbReference type="InterPro" id="IPR011050">
    <property type="entry name" value="Pectin_lyase_fold/virulence"/>
</dbReference>
<sequence length="327" mass="34453">MFKSLLSAAALVGSALALSSPPSGALTVGSSGKYSKIQDAVDALDTSSSSDQTIFIYKGTYEEQVVVPELKGSLTVYGSSDSETDYSSNTVTITAGKSQDDGLDNDGTATLAVHTGNFFMYNVNVANSHGEGSQAVALSAYADGNMGFYACQFTGYQDTLLAQEGNQIYSKCYIEGATDFIFGQEAVAWFEGCTIGVLAAKSGYVTANGRKSDSSASYYVINNSKVQAGSGQSVSSGAYYLGRPWGEYARVVFQNSELSDVINAAGWSVWNDDEPRTSGVTFAEYKNTGDGASTSSRASFSKQLSSAVKLSDLISDYSSWADSTFIS</sequence>
<evidence type="ECO:0000256" key="5">
    <source>
        <dbReference type="ARBA" id="ARBA00023085"/>
    </source>
</evidence>
<feature type="signal peptide" evidence="8">
    <location>
        <begin position="1"/>
        <end position="17"/>
    </location>
</feature>
<dbReference type="PANTHER" id="PTHR31321:SF127">
    <property type="entry name" value="PECTINESTERASE"/>
    <property type="match status" value="1"/>
</dbReference>
<proteinExistence type="inferred from homology"/>
<keyword evidence="8" id="KW-0732">Signal</keyword>
<keyword evidence="11" id="KW-1185">Reference proteome</keyword>
<evidence type="ECO:0000256" key="4">
    <source>
        <dbReference type="ARBA" id="ARBA00022801"/>
    </source>
</evidence>
<dbReference type="EC" id="3.1.1.11" evidence="3 8"/>
<dbReference type="InterPro" id="IPR033131">
    <property type="entry name" value="Pectinesterase_Asp_AS"/>
</dbReference>
<dbReference type="SUPFAM" id="SSF51126">
    <property type="entry name" value="Pectin lyase-like"/>
    <property type="match status" value="1"/>
</dbReference>
<dbReference type="PROSITE" id="PS00503">
    <property type="entry name" value="PECTINESTERASE_2"/>
    <property type="match status" value="1"/>
</dbReference>
<protein>
    <recommendedName>
        <fullName evidence="3 8">Pectinesterase</fullName>
        <ecNumber evidence="3 8">3.1.1.11</ecNumber>
    </recommendedName>
</protein>
<dbReference type="Gene3D" id="2.160.20.10">
    <property type="entry name" value="Single-stranded right-handed beta-helix, Pectin lyase-like"/>
    <property type="match status" value="1"/>
</dbReference>
<accession>A0ABR1YLT2</accession>
<evidence type="ECO:0000256" key="1">
    <source>
        <dbReference type="ARBA" id="ARBA00005184"/>
    </source>
</evidence>
<evidence type="ECO:0000259" key="9">
    <source>
        <dbReference type="Pfam" id="PF01095"/>
    </source>
</evidence>
<comment type="subcellular location">
    <subcellularLocation>
        <location evidence="8">Secreted</location>
    </subcellularLocation>
</comment>
<evidence type="ECO:0000256" key="7">
    <source>
        <dbReference type="PROSITE-ProRule" id="PRU10040"/>
    </source>
</evidence>
<feature type="active site" evidence="7">
    <location>
        <position position="179"/>
    </location>
</feature>